<evidence type="ECO:0000313" key="1">
    <source>
        <dbReference type="EMBL" id="WFR81870.1"/>
    </source>
</evidence>
<organism evidence="1 2">
    <name type="scientific">Janthinobacterium rivuli</name>
    <dbReference type="NCBI Taxonomy" id="2751478"/>
    <lineage>
        <taxon>Bacteria</taxon>
        <taxon>Pseudomonadati</taxon>
        <taxon>Pseudomonadota</taxon>
        <taxon>Betaproteobacteria</taxon>
        <taxon>Burkholderiales</taxon>
        <taxon>Oxalobacteraceae</taxon>
        <taxon>Janthinobacterium</taxon>
    </lineage>
</organism>
<reference evidence="1 2" key="1">
    <citation type="submission" date="2023-04" db="EMBL/GenBank/DDBJ databases">
        <title>Nanopore sequencing of Janthinobacterium from water.</title>
        <authorList>
            <person name="Ciuchcinski K."/>
            <person name="Rokowska A."/>
            <person name="Dziewit L."/>
        </authorList>
    </citation>
    <scope>NUCLEOTIDE SEQUENCE [LARGE SCALE GENOMIC DNA]</scope>
    <source>
        <strain evidence="1 2">DEMB2</strain>
    </source>
</reference>
<protein>
    <submittedName>
        <fullName evidence="1">Uncharacterized protein</fullName>
    </submittedName>
</protein>
<gene>
    <name evidence="1" type="ORF">P9875_12230</name>
</gene>
<dbReference type="Proteomes" id="UP001219584">
    <property type="component" value="Chromosome"/>
</dbReference>
<keyword evidence="2" id="KW-1185">Reference proteome</keyword>
<evidence type="ECO:0000313" key="2">
    <source>
        <dbReference type="Proteomes" id="UP001219584"/>
    </source>
</evidence>
<name>A0ABY8IAD8_9BURK</name>
<sequence>MENILRHIHEGHSQVIAELNAAFTVYGASRSEFSDSFSKEIAERYLAGSIDFDIADCAMNALSSWTPLEDFPSYSWAVYQAFDEGEYLHTGQVSGSNEDVYTRPLLRKAMSDFHPLDFS</sequence>
<proteinExistence type="predicted"/>
<dbReference type="EMBL" id="CP121464">
    <property type="protein sequence ID" value="WFR81870.1"/>
    <property type="molecule type" value="Genomic_DNA"/>
</dbReference>
<dbReference type="RefSeq" id="WP_278318517.1">
    <property type="nucleotide sequence ID" value="NZ_CP121464.1"/>
</dbReference>
<accession>A0ABY8IAD8</accession>